<evidence type="ECO:0000256" key="1">
    <source>
        <dbReference type="ARBA" id="ARBA00005336"/>
    </source>
</evidence>
<feature type="non-terminal residue" evidence="5">
    <location>
        <position position="1"/>
    </location>
</feature>
<dbReference type="RefSeq" id="WP_379840160.1">
    <property type="nucleotide sequence ID" value="NZ_JBHRYQ010000001.1"/>
</dbReference>
<dbReference type="Gene3D" id="2.60.40.10">
    <property type="entry name" value="Immunoglobulins"/>
    <property type="match status" value="1"/>
</dbReference>
<dbReference type="InterPro" id="IPR017853">
    <property type="entry name" value="GH"/>
</dbReference>
<organism evidence="5 6">
    <name type="scientific">Lacihabitans lacunae</name>
    <dbReference type="NCBI Taxonomy" id="1028214"/>
    <lineage>
        <taxon>Bacteria</taxon>
        <taxon>Pseudomonadati</taxon>
        <taxon>Bacteroidota</taxon>
        <taxon>Cytophagia</taxon>
        <taxon>Cytophagales</taxon>
        <taxon>Leadbetterellaceae</taxon>
        <taxon>Lacihabitans</taxon>
    </lineage>
</organism>
<feature type="domain" description="Fibronectin type III-like" evidence="4">
    <location>
        <begin position="585"/>
        <end position="654"/>
    </location>
</feature>
<dbReference type="InterPro" id="IPR036962">
    <property type="entry name" value="Glyco_hydro_3_N_sf"/>
</dbReference>
<dbReference type="Proteomes" id="UP001595616">
    <property type="component" value="Unassembled WGS sequence"/>
</dbReference>
<dbReference type="SUPFAM" id="SSF52279">
    <property type="entry name" value="Beta-D-glucan exohydrolase, C-terminal domain"/>
    <property type="match status" value="1"/>
</dbReference>
<dbReference type="InterPro" id="IPR001764">
    <property type="entry name" value="Glyco_hydro_3_N"/>
</dbReference>
<name>A0ABV7Z276_9BACT</name>
<dbReference type="PRINTS" id="PR00133">
    <property type="entry name" value="GLHYDRLASE3"/>
</dbReference>
<protein>
    <submittedName>
        <fullName evidence="5">Glycoside hydrolase family 3 N-terminal domain-containing protein</fullName>
    </submittedName>
</protein>
<proteinExistence type="inferred from homology"/>
<dbReference type="Pfam" id="PF14310">
    <property type="entry name" value="Fn3-like"/>
    <property type="match status" value="1"/>
</dbReference>
<dbReference type="Gene3D" id="3.40.50.1700">
    <property type="entry name" value="Glycoside hydrolase family 3 C-terminal domain"/>
    <property type="match status" value="1"/>
</dbReference>
<dbReference type="InterPro" id="IPR013783">
    <property type="entry name" value="Ig-like_fold"/>
</dbReference>
<evidence type="ECO:0000256" key="3">
    <source>
        <dbReference type="ARBA" id="ARBA00022801"/>
    </source>
</evidence>
<dbReference type="GO" id="GO:0016787">
    <property type="term" value="F:hydrolase activity"/>
    <property type="evidence" value="ECO:0007669"/>
    <property type="project" value="UniProtKB-KW"/>
</dbReference>
<sequence>PGELIEPELSAKLNNQLQEYIISQNRLSIPALFIGEAYNGIDAHGSTKFGRPMAQAASFNTDLVHQIWDIVGQEARSRGFNMCHSPEADLARDPRFGRMSETFGEDTYLTTEMVVSAVTGVQGDYTGLKKTHIGAVTKHFAGYAQILGGKNFAAIEISPRTLADEILPPFQAAVQRAKTLGIMASHGDLNGIASHANPALLTDILRTQWGFTGYTVSDANDIARLNFFMHVAETPEDAARMALEAGMDVDLYSDVAYALLPEMVKTNPELIKNINMAAARVLRTKFTLGLFDSPFTEIKNANRTDKALALAKNGDLESIILLKNLKTTEGQLLPLNKTDITYKKIALLGPVLSEGAKADFEKVAGNGYQFVEEKGYELTDGNKAIPKLNPDTEEGMQRMLKKAAESDLCILFLGGDEFEAKEGFFANAYGDRLSIDPINRQDELLTKIKALNKPVIVVLKHRRTLSINEISNSADAILDCWDMSEFGNESVAKIIFGMANPSGKSPVTIPRSIGQLPFHYSQKEINYKKGYLFTENGPLYPFGFGLSYTNFEYSDIKLSQNSLTDRGSITVSVNVKNTGKYDGKEVVQMYLKDIIGSVTRPNKELKGFQKVFIKAGESKNITFTISPAMLEFTTIRMKKELEAGDYEVMLGTSSETGLKANFKLILPKK</sequence>
<dbReference type="PANTHER" id="PTHR42721">
    <property type="entry name" value="SUGAR HYDROLASE-RELATED"/>
    <property type="match status" value="1"/>
</dbReference>
<keyword evidence="2" id="KW-0732">Signal</keyword>
<keyword evidence="6" id="KW-1185">Reference proteome</keyword>
<gene>
    <name evidence="5" type="ORF">ACFOOI_21500</name>
</gene>
<dbReference type="Gene3D" id="3.20.20.300">
    <property type="entry name" value="Glycoside hydrolase, family 3, N-terminal domain"/>
    <property type="match status" value="1"/>
</dbReference>
<dbReference type="PANTHER" id="PTHR42721:SF3">
    <property type="entry name" value="BETA-D-XYLOSIDASE 5-RELATED"/>
    <property type="match status" value="1"/>
</dbReference>
<evidence type="ECO:0000313" key="6">
    <source>
        <dbReference type="Proteomes" id="UP001595616"/>
    </source>
</evidence>
<evidence type="ECO:0000259" key="4">
    <source>
        <dbReference type="SMART" id="SM01217"/>
    </source>
</evidence>
<accession>A0ABV7Z276</accession>
<evidence type="ECO:0000256" key="2">
    <source>
        <dbReference type="ARBA" id="ARBA00022729"/>
    </source>
</evidence>
<dbReference type="Pfam" id="PF00933">
    <property type="entry name" value="Glyco_hydro_3"/>
    <property type="match status" value="1"/>
</dbReference>
<dbReference type="InterPro" id="IPR044993">
    <property type="entry name" value="BXL"/>
</dbReference>
<dbReference type="InterPro" id="IPR002772">
    <property type="entry name" value="Glyco_hydro_3_C"/>
</dbReference>
<dbReference type="InterPro" id="IPR026891">
    <property type="entry name" value="Fn3-like"/>
</dbReference>
<keyword evidence="3 5" id="KW-0378">Hydrolase</keyword>
<comment type="similarity">
    <text evidence="1">Belongs to the glycosyl hydrolase 3 family.</text>
</comment>
<dbReference type="SMART" id="SM01217">
    <property type="entry name" value="Fn3_like"/>
    <property type="match status" value="1"/>
</dbReference>
<dbReference type="SUPFAM" id="SSF51445">
    <property type="entry name" value="(Trans)glycosidases"/>
    <property type="match status" value="1"/>
</dbReference>
<comment type="caution">
    <text evidence="5">The sequence shown here is derived from an EMBL/GenBank/DDBJ whole genome shotgun (WGS) entry which is preliminary data.</text>
</comment>
<dbReference type="EMBL" id="JBHRYQ010000001">
    <property type="protein sequence ID" value="MFC3813256.1"/>
    <property type="molecule type" value="Genomic_DNA"/>
</dbReference>
<dbReference type="InterPro" id="IPR036881">
    <property type="entry name" value="Glyco_hydro_3_C_sf"/>
</dbReference>
<evidence type="ECO:0000313" key="5">
    <source>
        <dbReference type="EMBL" id="MFC3813256.1"/>
    </source>
</evidence>
<dbReference type="Pfam" id="PF01915">
    <property type="entry name" value="Glyco_hydro_3_C"/>
    <property type="match status" value="1"/>
</dbReference>
<reference evidence="6" key="1">
    <citation type="journal article" date="2019" name="Int. J. Syst. Evol. Microbiol.">
        <title>The Global Catalogue of Microorganisms (GCM) 10K type strain sequencing project: providing services to taxonomists for standard genome sequencing and annotation.</title>
        <authorList>
            <consortium name="The Broad Institute Genomics Platform"/>
            <consortium name="The Broad Institute Genome Sequencing Center for Infectious Disease"/>
            <person name="Wu L."/>
            <person name="Ma J."/>
        </authorList>
    </citation>
    <scope>NUCLEOTIDE SEQUENCE [LARGE SCALE GENOMIC DNA]</scope>
    <source>
        <strain evidence="6">CECT 7956</strain>
    </source>
</reference>